<dbReference type="SUPFAM" id="SSF48310">
    <property type="entry name" value="Aldehyde ferredoxin oxidoreductase, C-terminal domains"/>
    <property type="match status" value="1"/>
</dbReference>
<keyword evidence="3" id="KW-0004">4Fe-4S</keyword>
<proteinExistence type="inferred from homology"/>
<name>X1A0F2_9ZZZZ</name>
<evidence type="ECO:0000256" key="2">
    <source>
        <dbReference type="ARBA" id="ARBA00011032"/>
    </source>
</evidence>
<dbReference type="InterPro" id="IPR013983">
    <property type="entry name" value="Ald_Fedxn_OxRdtase_N"/>
</dbReference>
<keyword evidence="5" id="KW-0408">Iron</keyword>
<dbReference type="InterPro" id="IPR036021">
    <property type="entry name" value="Tungsten_al_ferr_oxy-like_C"/>
</dbReference>
<dbReference type="EMBL" id="BART01017203">
    <property type="protein sequence ID" value="GAG75570.1"/>
    <property type="molecule type" value="Genomic_DNA"/>
</dbReference>
<dbReference type="GO" id="GO:0009055">
    <property type="term" value="F:electron transfer activity"/>
    <property type="evidence" value="ECO:0007669"/>
    <property type="project" value="InterPro"/>
</dbReference>
<dbReference type="PANTHER" id="PTHR30038:SF0">
    <property type="entry name" value="TUNGSTEN-CONTAINING ALDEHYDE FERREDOXIN OXIDOREDUCTASE"/>
    <property type="match status" value="1"/>
</dbReference>
<accession>X1A0F2</accession>
<dbReference type="InterPro" id="IPR013984">
    <property type="entry name" value="Ald_Fedxn_OxRdtase_dom2"/>
</dbReference>
<dbReference type="GO" id="GO:0016625">
    <property type="term" value="F:oxidoreductase activity, acting on the aldehyde or oxo group of donors, iron-sulfur protein as acceptor"/>
    <property type="evidence" value="ECO:0007669"/>
    <property type="project" value="InterPro"/>
</dbReference>
<keyword evidence="6" id="KW-0411">Iron-sulfur</keyword>
<dbReference type="InterPro" id="IPR051919">
    <property type="entry name" value="W-dependent_AOR"/>
</dbReference>
<dbReference type="AlphaFoldDB" id="X1A0F2"/>
<feature type="non-terminal residue" evidence="8">
    <location>
        <position position="1"/>
    </location>
</feature>
<comment type="caution">
    <text evidence="8">The sequence shown here is derived from an EMBL/GenBank/DDBJ whole genome shotgun (WGS) entry which is preliminary data.</text>
</comment>
<feature type="non-terminal residue" evidence="8">
    <location>
        <position position="300"/>
    </location>
</feature>
<evidence type="ECO:0000256" key="1">
    <source>
        <dbReference type="ARBA" id="ARBA00001966"/>
    </source>
</evidence>
<dbReference type="Gene3D" id="1.10.569.10">
    <property type="entry name" value="Aldehyde Ferredoxin Oxidoreductase Protein, subunit A, domain 2"/>
    <property type="match status" value="1"/>
</dbReference>
<keyword evidence="4" id="KW-0479">Metal-binding</keyword>
<evidence type="ECO:0000256" key="5">
    <source>
        <dbReference type="ARBA" id="ARBA00023004"/>
    </source>
</evidence>
<organism evidence="8">
    <name type="scientific">marine sediment metagenome</name>
    <dbReference type="NCBI Taxonomy" id="412755"/>
    <lineage>
        <taxon>unclassified sequences</taxon>
        <taxon>metagenomes</taxon>
        <taxon>ecological metagenomes</taxon>
    </lineage>
</organism>
<dbReference type="InterPro" id="IPR036503">
    <property type="entry name" value="Ald_Fedxn_OxRdtase_N_sf"/>
</dbReference>
<comment type="similarity">
    <text evidence="2">Belongs to the AOR/FOR family.</text>
</comment>
<evidence type="ECO:0000313" key="8">
    <source>
        <dbReference type="EMBL" id="GAG75570.1"/>
    </source>
</evidence>
<dbReference type="InterPro" id="IPR001203">
    <property type="entry name" value="OxRdtase_Ald_Fedxn_C"/>
</dbReference>
<dbReference type="Pfam" id="PF01314">
    <property type="entry name" value="AFOR_C"/>
    <property type="match status" value="1"/>
</dbReference>
<dbReference type="Gene3D" id="3.60.9.10">
    <property type="entry name" value="Aldehyde ferredoxin oxidoreductase, N-terminal domain"/>
    <property type="match status" value="1"/>
</dbReference>
<sequence>KGGKSNMNFLGKVLHIDLSRKKTWVEEIEKEAWMKFLPSRGLNVKLLWELTDENTDPLGKENVLIFGTGGFTGSEAPASGRTTVTFKSPATNMYFKSNVGGKWGAELKFTGYGYLIFHGKAEKPVYIYIEDDDVYFKDASAVWGKDVREANRLIRDELGDDSIELATIGPAGENLVRISALMFSTYSAAARGGVGAVMGSKNLKVIAVKGTKKIELNENEKFNELSVIAKKEIMNDSGFKGLSKYGTSGSVSPLNEIYTWPTRNFQKAHFVDADKISGELLVESGRLKKRTAQFICFNNR</sequence>
<dbReference type="GO" id="GO:0046872">
    <property type="term" value="F:metal ion binding"/>
    <property type="evidence" value="ECO:0007669"/>
    <property type="project" value="UniProtKB-KW"/>
</dbReference>
<gene>
    <name evidence="8" type="ORF">S01H4_32817</name>
</gene>
<dbReference type="GO" id="GO:0051539">
    <property type="term" value="F:4 iron, 4 sulfur cluster binding"/>
    <property type="evidence" value="ECO:0007669"/>
    <property type="project" value="UniProtKB-KW"/>
</dbReference>
<dbReference type="SMART" id="SM00790">
    <property type="entry name" value="AFOR_N"/>
    <property type="match status" value="1"/>
</dbReference>
<evidence type="ECO:0000256" key="6">
    <source>
        <dbReference type="ARBA" id="ARBA00023014"/>
    </source>
</evidence>
<evidence type="ECO:0000256" key="4">
    <source>
        <dbReference type="ARBA" id="ARBA00022723"/>
    </source>
</evidence>
<reference evidence="8" key="1">
    <citation type="journal article" date="2014" name="Front. Microbiol.">
        <title>High frequency of phylogenetically diverse reductive dehalogenase-homologous genes in deep subseafloor sedimentary metagenomes.</title>
        <authorList>
            <person name="Kawai M."/>
            <person name="Futagami T."/>
            <person name="Toyoda A."/>
            <person name="Takaki Y."/>
            <person name="Nishi S."/>
            <person name="Hori S."/>
            <person name="Arai W."/>
            <person name="Tsubouchi T."/>
            <person name="Morono Y."/>
            <person name="Uchiyama I."/>
            <person name="Ito T."/>
            <person name="Fujiyama A."/>
            <person name="Inagaki F."/>
            <person name="Takami H."/>
        </authorList>
    </citation>
    <scope>NUCLEOTIDE SEQUENCE</scope>
    <source>
        <strain evidence="8">Expedition CK06-06</strain>
    </source>
</reference>
<evidence type="ECO:0000259" key="7">
    <source>
        <dbReference type="SMART" id="SM00790"/>
    </source>
</evidence>
<dbReference type="PANTHER" id="PTHR30038">
    <property type="entry name" value="ALDEHYDE FERREDOXIN OXIDOREDUCTASE"/>
    <property type="match status" value="1"/>
</dbReference>
<dbReference type="Pfam" id="PF02730">
    <property type="entry name" value="AFOR_N"/>
    <property type="match status" value="1"/>
</dbReference>
<protein>
    <recommendedName>
        <fullName evidence="7">Aldehyde ferredoxin oxidoreductase N-terminal domain-containing protein</fullName>
    </recommendedName>
</protein>
<feature type="domain" description="Aldehyde ferredoxin oxidoreductase N-terminal" evidence="7">
    <location>
        <begin position="9"/>
        <end position="212"/>
    </location>
</feature>
<dbReference type="SUPFAM" id="SSF56228">
    <property type="entry name" value="Aldehyde ferredoxin oxidoreductase, N-terminal domain"/>
    <property type="match status" value="1"/>
</dbReference>
<evidence type="ECO:0000256" key="3">
    <source>
        <dbReference type="ARBA" id="ARBA00022485"/>
    </source>
</evidence>
<comment type="cofactor">
    <cofactor evidence="1">
        <name>[4Fe-4S] cluster</name>
        <dbReference type="ChEBI" id="CHEBI:49883"/>
    </cofactor>
</comment>